<comment type="caution">
    <text evidence="3">The sequence shown here is derived from an EMBL/GenBank/DDBJ whole genome shotgun (WGS) entry which is preliminary data.</text>
</comment>
<dbReference type="InterPro" id="IPR038607">
    <property type="entry name" value="PhoD-like_sf"/>
</dbReference>
<reference evidence="4" key="1">
    <citation type="journal article" date="2019" name="Int. J. Syst. Evol. Microbiol.">
        <title>The Global Catalogue of Microorganisms (GCM) 10K type strain sequencing project: providing services to taxonomists for standard genome sequencing and annotation.</title>
        <authorList>
            <consortium name="The Broad Institute Genomics Platform"/>
            <consortium name="The Broad Institute Genome Sequencing Center for Infectious Disease"/>
            <person name="Wu L."/>
            <person name="Ma J."/>
        </authorList>
    </citation>
    <scope>NUCLEOTIDE SEQUENCE [LARGE SCALE GENOMIC DNA]</scope>
    <source>
        <strain evidence="4">IBRC-M 10490</strain>
    </source>
</reference>
<protein>
    <submittedName>
        <fullName evidence="3">Alkaline phosphatase D family protein</fullName>
    </submittedName>
</protein>
<evidence type="ECO:0000313" key="3">
    <source>
        <dbReference type="EMBL" id="MFC4373603.1"/>
    </source>
</evidence>
<organism evidence="3 4">
    <name type="scientific">Nocardia halotolerans</name>
    <dbReference type="NCBI Taxonomy" id="1755878"/>
    <lineage>
        <taxon>Bacteria</taxon>
        <taxon>Bacillati</taxon>
        <taxon>Actinomycetota</taxon>
        <taxon>Actinomycetes</taxon>
        <taxon>Mycobacteriales</taxon>
        <taxon>Nocardiaceae</taxon>
        <taxon>Nocardia</taxon>
    </lineage>
</organism>
<proteinExistence type="predicted"/>
<dbReference type="CDD" id="cd07389">
    <property type="entry name" value="MPP_PhoD"/>
    <property type="match status" value="1"/>
</dbReference>
<dbReference type="InterPro" id="IPR029052">
    <property type="entry name" value="Metallo-depent_PP-like"/>
</dbReference>
<evidence type="ECO:0000259" key="2">
    <source>
        <dbReference type="Pfam" id="PF16655"/>
    </source>
</evidence>
<dbReference type="InterPro" id="IPR032093">
    <property type="entry name" value="PhoD_N"/>
</dbReference>
<dbReference type="InterPro" id="IPR052900">
    <property type="entry name" value="Phospholipid_Metab_Enz"/>
</dbReference>
<dbReference type="RefSeq" id="WP_378556853.1">
    <property type="nucleotide sequence ID" value="NZ_JBHSDL010000006.1"/>
</dbReference>
<dbReference type="InterPro" id="IPR018946">
    <property type="entry name" value="PhoD-like_MPP"/>
</dbReference>
<evidence type="ECO:0000259" key="1">
    <source>
        <dbReference type="Pfam" id="PF09423"/>
    </source>
</evidence>
<dbReference type="PROSITE" id="PS51318">
    <property type="entry name" value="TAT"/>
    <property type="match status" value="1"/>
</dbReference>
<dbReference type="Pfam" id="PF16655">
    <property type="entry name" value="PhoD_N"/>
    <property type="match status" value="1"/>
</dbReference>
<dbReference type="Gene3D" id="2.60.40.380">
    <property type="entry name" value="Purple acid phosphatase-like, N-terminal"/>
    <property type="match status" value="1"/>
</dbReference>
<dbReference type="InterPro" id="IPR006311">
    <property type="entry name" value="TAT_signal"/>
</dbReference>
<sequence length="557" mass="59511">MRSLIVVENTGVVAPAGQFARRTLFKGSTAAAAAVLLSTATAHADGAVFRHGVASGDPLPGAVILWTRVSVAADATPGSGLGAPTTVRWEIATDDSFASIAATGTVTAGPDTDHTVKIDATGLSAGTDYCYRFTALGETSPVGRTRTAAAPDSAVERLRLGLVSCANWEAGWFGAYRHLAARSDLDAIVHLGDYLYEYGRGEYVGRNGAVRAHDPAHDIVTLADYRIRHGQYKTDPDLMALHAALPFICTWDDHESADNSWRDGAENHDPATEGPWADRRAASAKAYLEWMPVRETRTDGAVQIYRRLRFGTLAELSMLDLRSYRDEEVGPGASWRHADDPARTITGRAQMDWLTAGLVSSPVQWKLVGNPVMIAPLVFPPLESATTQAITAALGIPQGGITVNGDQWDGYTADRRAVFGTIAEHRIGDVVFLTGDIHTSWAADLPLDAANYPGGPTVGAEFVVPSVTSASVGDVLKAPPRTASVAAEEAIKSANHHLRYVELDSHGFGVLEVNPHQTQMDWFYAFDVTDPATGIRHGASFAVRSGGRLEPRAVPRS</sequence>
<dbReference type="PANTHER" id="PTHR43606">
    <property type="entry name" value="PHOSPHATASE, PUTATIVE (AFU_ORTHOLOGUE AFUA_6G08710)-RELATED"/>
    <property type="match status" value="1"/>
</dbReference>
<accession>A0ABV8VCC0</accession>
<name>A0ABV8VCC0_9NOCA</name>
<dbReference type="EMBL" id="JBHSDL010000006">
    <property type="protein sequence ID" value="MFC4373603.1"/>
    <property type="molecule type" value="Genomic_DNA"/>
</dbReference>
<dbReference type="PANTHER" id="PTHR43606:SF2">
    <property type="entry name" value="ALKALINE PHOSPHATASE FAMILY PROTEIN (AFU_ORTHOLOGUE AFUA_5G03860)"/>
    <property type="match status" value="1"/>
</dbReference>
<evidence type="ECO:0000313" key="4">
    <source>
        <dbReference type="Proteomes" id="UP001595844"/>
    </source>
</evidence>
<feature type="domain" description="PhoD-like phosphatase metallophosphatase" evidence="1">
    <location>
        <begin position="161"/>
        <end position="522"/>
    </location>
</feature>
<gene>
    <name evidence="3" type="ORF">ACFO5K_05770</name>
</gene>
<dbReference type="Proteomes" id="UP001595844">
    <property type="component" value="Unassembled WGS sequence"/>
</dbReference>
<dbReference type="Gene3D" id="3.60.21.70">
    <property type="entry name" value="PhoD-like phosphatase"/>
    <property type="match status" value="1"/>
</dbReference>
<dbReference type="Pfam" id="PF09423">
    <property type="entry name" value="PhoD"/>
    <property type="match status" value="1"/>
</dbReference>
<dbReference type="SUPFAM" id="SSF56300">
    <property type="entry name" value="Metallo-dependent phosphatases"/>
    <property type="match status" value="1"/>
</dbReference>
<keyword evidence="4" id="KW-1185">Reference proteome</keyword>
<feature type="domain" description="Phospholipase D N-terminal" evidence="2">
    <location>
        <begin position="51"/>
        <end position="147"/>
    </location>
</feature>